<sequence length="67" mass="7086">MFQLDTLAHRVRAHLAEVRRHIREHGDGGYTTETIVVTALLAVLALSVVGIIAAKVLGKANGIDLGG</sequence>
<keyword evidence="1" id="KW-1133">Transmembrane helix</keyword>
<proteinExistence type="predicted"/>
<name>A0ABP6E6N8_9ACTN</name>
<evidence type="ECO:0008006" key="4">
    <source>
        <dbReference type="Google" id="ProtNLM"/>
    </source>
</evidence>
<evidence type="ECO:0000313" key="3">
    <source>
        <dbReference type="Proteomes" id="UP001500151"/>
    </source>
</evidence>
<protein>
    <recommendedName>
        <fullName evidence="4">Flp family type IVb pilin</fullName>
    </recommendedName>
</protein>
<reference evidence="3" key="1">
    <citation type="journal article" date="2019" name="Int. J. Syst. Evol. Microbiol.">
        <title>The Global Catalogue of Microorganisms (GCM) 10K type strain sequencing project: providing services to taxonomists for standard genome sequencing and annotation.</title>
        <authorList>
            <consortium name="The Broad Institute Genomics Platform"/>
            <consortium name="The Broad Institute Genome Sequencing Center for Infectious Disease"/>
            <person name="Wu L."/>
            <person name="Ma J."/>
        </authorList>
    </citation>
    <scope>NUCLEOTIDE SEQUENCE [LARGE SCALE GENOMIC DNA]</scope>
    <source>
        <strain evidence="3">JCM 4524</strain>
    </source>
</reference>
<evidence type="ECO:0000256" key="1">
    <source>
        <dbReference type="SAM" id="Phobius"/>
    </source>
</evidence>
<dbReference type="RefSeq" id="WP_344396288.1">
    <property type="nucleotide sequence ID" value="NZ_BAAASJ010000120.1"/>
</dbReference>
<feature type="transmembrane region" description="Helical" evidence="1">
    <location>
        <begin position="35"/>
        <end position="57"/>
    </location>
</feature>
<evidence type="ECO:0000313" key="2">
    <source>
        <dbReference type="EMBL" id="GAA2661258.1"/>
    </source>
</evidence>
<keyword evidence="1" id="KW-0812">Transmembrane</keyword>
<organism evidence="2 3">
    <name type="scientific">Streptomyces vastus</name>
    <dbReference type="NCBI Taxonomy" id="285451"/>
    <lineage>
        <taxon>Bacteria</taxon>
        <taxon>Bacillati</taxon>
        <taxon>Actinomycetota</taxon>
        <taxon>Actinomycetes</taxon>
        <taxon>Kitasatosporales</taxon>
        <taxon>Streptomycetaceae</taxon>
        <taxon>Streptomyces</taxon>
    </lineage>
</organism>
<keyword evidence="3" id="KW-1185">Reference proteome</keyword>
<dbReference type="EMBL" id="BAAASJ010000120">
    <property type="protein sequence ID" value="GAA2661258.1"/>
    <property type="molecule type" value="Genomic_DNA"/>
</dbReference>
<gene>
    <name evidence="2" type="ORF">GCM10010307_79370</name>
</gene>
<dbReference type="Proteomes" id="UP001500151">
    <property type="component" value="Unassembled WGS sequence"/>
</dbReference>
<comment type="caution">
    <text evidence="2">The sequence shown here is derived from an EMBL/GenBank/DDBJ whole genome shotgun (WGS) entry which is preliminary data.</text>
</comment>
<keyword evidence="1" id="KW-0472">Membrane</keyword>
<accession>A0ABP6E6N8</accession>